<comment type="similarity">
    <text evidence="1">Belongs to the 'phage' integrase family.</text>
</comment>
<dbReference type="PANTHER" id="PTHR30629">
    <property type="entry name" value="PROPHAGE INTEGRASE"/>
    <property type="match status" value="1"/>
</dbReference>
<dbReference type="InterPro" id="IPR053876">
    <property type="entry name" value="Phage_int_M"/>
</dbReference>
<evidence type="ECO:0000313" key="11">
    <source>
        <dbReference type="Proteomes" id="UP000237284"/>
    </source>
</evidence>
<dbReference type="InterPro" id="IPR002104">
    <property type="entry name" value="Integrase_catalytic"/>
</dbReference>
<evidence type="ECO:0000256" key="2">
    <source>
        <dbReference type="ARBA" id="ARBA00022908"/>
    </source>
</evidence>
<dbReference type="RefSeq" id="WP_103971585.1">
    <property type="nucleotide sequence ID" value="NZ_CAKLIX010000004.1"/>
</dbReference>
<dbReference type="InterPro" id="IPR044068">
    <property type="entry name" value="CB"/>
</dbReference>
<dbReference type="InterPro" id="IPR025166">
    <property type="entry name" value="Integrase_DNA_bind_dom"/>
</dbReference>
<dbReference type="InterPro" id="IPR038488">
    <property type="entry name" value="Integrase_DNA-bd_sf"/>
</dbReference>
<evidence type="ECO:0000256" key="4">
    <source>
        <dbReference type="ARBA" id="ARBA00023172"/>
    </source>
</evidence>
<evidence type="ECO:0000259" key="8">
    <source>
        <dbReference type="PROSITE" id="PS51900"/>
    </source>
</evidence>
<gene>
    <name evidence="10" type="ORF">F131LOC_014585</name>
    <name evidence="9" type="ORF">F131LOC_02270</name>
</gene>
<evidence type="ECO:0000256" key="3">
    <source>
        <dbReference type="ARBA" id="ARBA00023125"/>
    </source>
</evidence>
<dbReference type="InterPro" id="IPR050808">
    <property type="entry name" value="Phage_Integrase"/>
</dbReference>
<dbReference type="Pfam" id="PF00589">
    <property type="entry name" value="Phage_integrase"/>
    <property type="match status" value="1"/>
</dbReference>
<dbReference type="Pfam" id="PF13356">
    <property type="entry name" value="Arm-DNA-bind_3"/>
    <property type="match status" value="1"/>
</dbReference>
<dbReference type="GO" id="GO:0015074">
    <property type="term" value="P:DNA integration"/>
    <property type="evidence" value="ECO:0007669"/>
    <property type="project" value="UniProtKB-KW"/>
</dbReference>
<dbReference type="Gene3D" id="3.30.160.390">
    <property type="entry name" value="Integrase, DNA-binding domain"/>
    <property type="match status" value="1"/>
</dbReference>
<accession>A0A855MM93</accession>
<protein>
    <submittedName>
        <fullName evidence="9 10">Integrase</fullName>
    </submittedName>
</protein>
<reference evidence="9" key="1">
    <citation type="submission" date="2017-12" db="EMBL/GenBank/DDBJ databases">
        <title>First report on the novel genomospecies/subspecies of Pectobacterium carotovorum in Russia.</title>
        <authorList>
            <person name="Shirshikov F.V."/>
            <person name="Miroshnikov K."/>
            <person name="Toshakov S.V."/>
            <person name="Kabanova A.P."/>
            <person name="Barannik A.P."/>
            <person name="Shneider M."/>
            <person name="Ignatov A.N."/>
            <person name="Miroshnikov K.A."/>
        </authorList>
    </citation>
    <scope>NUCLEOTIDE SEQUENCE [LARGE SCALE GENOMIC DNA]</scope>
    <source>
        <strain evidence="9">F131</strain>
    </source>
</reference>
<dbReference type="PROSITE" id="PS51898">
    <property type="entry name" value="TYR_RECOMBINASE"/>
    <property type="match status" value="1"/>
</dbReference>
<dbReference type="Gene3D" id="1.10.150.130">
    <property type="match status" value="1"/>
</dbReference>
<dbReference type="EMBL" id="PDVW01000011">
    <property type="protein sequence ID" value="POY49871.1"/>
    <property type="molecule type" value="Genomic_DNA"/>
</dbReference>
<evidence type="ECO:0000256" key="5">
    <source>
        <dbReference type="PROSITE-ProRule" id="PRU01248"/>
    </source>
</evidence>
<dbReference type="AlphaFoldDB" id="A0A855MM93"/>
<dbReference type="PROSITE" id="PS51900">
    <property type="entry name" value="CB"/>
    <property type="match status" value="1"/>
</dbReference>
<evidence type="ECO:0000256" key="6">
    <source>
        <dbReference type="SAM" id="MobiDB-lite"/>
    </source>
</evidence>
<feature type="domain" description="Tyr recombinase" evidence="7">
    <location>
        <begin position="202"/>
        <end position="379"/>
    </location>
</feature>
<evidence type="ECO:0000313" key="10">
    <source>
        <dbReference type="EMBL" id="QPK14599.1"/>
    </source>
</evidence>
<name>A0A855MM93_9GAMM</name>
<dbReference type="CDD" id="cd00801">
    <property type="entry name" value="INT_P4_C"/>
    <property type="match status" value="1"/>
</dbReference>
<keyword evidence="2" id="KW-0229">DNA integration</keyword>
<reference evidence="10 11" key="2">
    <citation type="submission" date="2020-11" db="EMBL/GenBank/DDBJ databases">
        <title>Complete genome sequence of Pectobacterium versatile F131.</title>
        <authorList>
            <person name="Shirshikov F.V."/>
            <person name="Miroshnikov K."/>
            <person name="Toshakov S.V."/>
            <person name="Kabanova A.P."/>
            <person name="Barannik A.P."/>
            <person name="Shneider M."/>
            <person name="Ignatov A.N."/>
            <person name="Miroshnikov K.A."/>
            <person name="Mikhailova Y.V."/>
            <person name="Shelenkov A."/>
            <person name="Yanushevich Y.G."/>
            <person name="Evseev P.V."/>
        </authorList>
    </citation>
    <scope>NUCLEOTIDE SEQUENCE [LARGE SCALE GENOMIC DNA]</scope>
    <source>
        <strain evidence="10 11">F131</strain>
    </source>
</reference>
<dbReference type="EMBL" id="CP065030">
    <property type="protein sequence ID" value="QPK14599.1"/>
    <property type="molecule type" value="Genomic_DNA"/>
</dbReference>
<evidence type="ECO:0000313" key="9">
    <source>
        <dbReference type="EMBL" id="POY49871.1"/>
    </source>
</evidence>
<proteinExistence type="inferred from homology"/>
<dbReference type="InterPro" id="IPR011010">
    <property type="entry name" value="DNA_brk_join_enz"/>
</dbReference>
<dbReference type="GO" id="GO:0006310">
    <property type="term" value="P:DNA recombination"/>
    <property type="evidence" value="ECO:0007669"/>
    <property type="project" value="UniProtKB-KW"/>
</dbReference>
<dbReference type="PANTHER" id="PTHR30629:SF2">
    <property type="entry name" value="PROPHAGE INTEGRASE INTS-RELATED"/>
    <property type="match status" value="1"/>
</dbReference>
<dbReference type="GO" id="GO:0003677">
    <property type="term" value="F:DNA binding"/>
    <property type="evidence" value="ECO:0007669"/>
    <property type="project" value="UniProtKB-UniRule"/>
</dbReference>
<dbReference type="InterPro" id="IPR013762">
    <property type="entry name" value="Integrase-like_cat_sf"/>
</dbReference>
<sequence length="408" mass="47157">MPLTDVKVRSAKPEDKAYKLTDGEGMHLMVHPNGSKYWRLQYRFDGKQKTLALGVYPEITLSEARQRRDEAKRQIATGTDPSEQKKVDKQLRQTLVDNTFKAIALEWHEYKRPNWSKGYAEDLMEAFENDIFPDIGKRPIAEIKPLEMLTSLRKLEKRGVLDKLRKIRQACNQVFRYAIVTGRAENNPASELASALPPPKATHYPHLLPDELPDFLRALSTYSGSKVTQLATRILMLTGVRTIELRQAEWKEFDFEKQLWEVPKERMKMRRPHLVPLSDQVIDALQQLHAVTGRYNLVFPGRNDITKPMSEASINQVLKRIGYHGKATGHGFRHTMSTILHEQGYNTAWIELQLAHVDKNTIRGTYNHAQYLEQRRGMLQWYGDFIDGLEHGDTRKIVVMGKRKYAGR</sequence>
<dbReference type="Proteomes" id="UP000237284">
    <property type="component" value="Chromosome"/>
</dbReference>
<feature type="region of interest" description="Disordered" evidence="6">
    <location>
        <begin position="66"/>
        <end position="88"/>
    </location>
</feature>
<evidence type="ECO:0000256" key="1">
    <source>
        <dbReference type="ARBA" id="ARBA00008857"/>
    </source>
</evidence>
<feature type="domain" description="Core-binding (CB)" evidence="8">
    <location>
        <begin position="98"/>
        <end position="179"/>
    </location>
</feature>
<organism evidence="9">
    <name type="scientific">Pectobacterium versatile</name>
    <dbReference type="NCBI Taxonomy" id="2488639"/>
    <lineage>
        <taxon>Bacteria</taxon>
        <taxon>Pseudomonadati</taxon>
        <taxon>Pseudomonadota</taxon>
        <taxon>Gammaproteobacteria</taxon>
        <taxon>Enterobacterales</taxon>
        <taxon>Pectobacteriaceae</taxon>
        <taxon>Pectobacterium</taxon>
    </lineage>
</organism>
<dbReference type="SUPFAM" id="SSF56349">
    <property type="entry name" value="DNA breaking-rejoining enzymes"/>
    <property type="match status" value="1"/>
</dbReference>
<keyword evidence="4" id="KW-0233">DNA recombination</keyword>
<dbReference type="InterPro" id="IPR010998">
    <property type="entry name" value="Integrase_recombinase_N"/>
</dbReference>
<keyword evidence="3 5" id="KW-0238">DNA-binding</keyword>
<dbReference type="Pfam" id="PF22022">
    <property type="entry name" value="Phage_int_M"/>
    <property type="match status" value="1"/>
</dbReference>
<evidence type="ECO:0000259" key="7">
    <source>
        <dbReference type="PROSITE" id="PS51898"/>
    </source>
</evidence>
<dbReference type="Gene3D" id="1.10.443.10">
    <property type="entry name" value="Intergrase catalytic core"/>
    <property type="match status" value="1"/>
</dbReference>